<dbReference type="CDD" id="cd00067">
    <property type="entry name" value="GAL4"/>
    <property type="match status" value="1"/>
</dbReference>
<dbReference type="InterPro" id="IPR021858">
    <property type="entry name" value="Fun_TF"/>
</dbReference>
<feature type="region of interest" description="Disordered" evidence="3">
    <location>
        <begin position="391"/>
        <end position="411"/>
    </location>
</feature>
<evidence type="ECO:0000256" key="2">
    <source>
        <dbReference type="ARBA" id="ARBA00023242"/>
    </source>
</evidence>
<reference evidence="5" key="1">
    <citation type="journal article" date="2020" name="Stud. Mycol.">
        <title>101 Dothideomycetes genomes: a test case for predicting lifestyles and emergence of pathogens.</title>
        <authorList>
            <person name="Haridas S."/>
            <person name="Albert R."/>
            <person name="Binder M."/>
            <person name="Bloem J."/>
            <person name="Labutti K."/>
            <person name="Salamov A."/>
            <person name="Andreopoulos B."/>
            <person name="Baker S."/>
            <person name="Barry K."/>
            <person name="Bills G."/>
            <person name="Bluhm B."/>
            <person name="Cannon C."/>
            <person name="Castanera R."/>
            <person name="Culley D."/>
            <person name="Daum C."/>
            <person name="Ezra D."/>
            <person name="Gonzalez J."/>
            <person name="Henrissat B."/>
            <person name="Kuo A."/>
            <person name="Liang C."/>
            <person name="Lipzen A."/>
            <person name="Lutzoni F."/>
            <person name="Magnuson J."/>
            <person name="Mondo S."/>
            <person name="Nolan M."/>
            <person name="Ohm R."/>
            <person name="Pangilinan J."/>
            <person name="Park H.-J."/>
            <person name="Ramirez L."/>
            <person name="Alfaro M."/>
            <person name="Sun H."/>
            <person name="Tritt A."/>
            <person name="Yoshinaga Y."/>
            <person name="Zwiers L.-H."/>
            <person name="Turgeon B."/>
            <person name="Goodwin S."/>
            <person name="Spatafora J."/>
            <person name="Crous P."/>
            <person name="Grigoriev I."/>
        </authorList>
    </citation>
    <scope>NUCLEOTIDE SEQUENCE</scope>
    <source>
        <strain evidence="5">CBS 109.77</strain>
    </source>
</reference>
<dbReference type="Pfam" id="PF11951">
    <property type="entry name" value="Fungal_trans_2"/>
    <property type="match status" value="1"/>
</dbReference>
<dbReference type="Pfam" id="PF00172">
    <property type="entry name" value="Zn_clus"/>
    <property type="match status" value="1"/>
</dbReference>
<evidence type="ECO:0000256" key="1">
    <source>
        <dbReference type="ARBA" id="ARBA00004123"/>
    </source>
</evidence>
<dbReference type="PANTHER" id="PTHR37534:SF46">
    <property type="entry name" value="ZN(II)2CYS6 TRANSCRIPTION FACTOR (EUROFUNG)"/>
    <property type="match status" value="1"/>
</dbReference>
<organism evidence="5 6">
    <name type="scientific">Melanomma pulvis-pyrius CBS 109.77</name>
    <dbReference type="NCBI Taxonomy" id="1314802"/>
    <lineage>
        <taxon>Eukaryota</taxon>
        <taxon>Fungi</taxon>
        <taxon>Dikarya</taxon>
        <taxon>Ascomycota</taxon>
        <taxon>Pezizomycotina</taxon>
        <taxon>Dothideomycetes</taxon>
        <taxon>Pleosporomycetidae</taxon>
        <taxon>Pleosporales</taxon>
        <taxon>Melanommataceae</taxon>
        <taxon>Melanomma</taxon>
    </lineage>
</organism>
<sequence length="500" mass="57547">MSSVTQRRGLRTKTGCFTCRNRKKKCDEKFPVCSLCCLSKRQCEWPTSTDLLDRRYASHHRSRHATSPTLSNLQPTGPGDNKAQVQTLCLRSESAARREVTYNLELAISRHFIEKYYSLLLLPNCHPDFYDGWITEIQLLMVEHKSLHYSVLANGASHLHFIDASSQMQELALTYYSNALRGLSNLLAGTSQLENHNGLLMSVMLLYLHGCMGRGTYTDIPRHVNAATRILTLRLFNGPLSISRLFDRLAVESVLYQIFLVTTGLWSEQIPLDYDFDARFWLQAEKLLDQSKLFPGRSNSLNSPVLGVPVTLFRLALSLKQHYQSPARQDQATLDQLRSELEEWEALVLCDHDLDCLSEHEQPNRQHRFYQDAGYLYILIASLLLDQLTGNDNRSEDDGQSKAEPPRPVSTETWQIRKATQILRRYQHDDEWKLCFIGNWPVYTLGFFMSRSEDVQLVRDDMHRRWNLTRFAQLARFINDLEASFTERGYGSGAPESLET</sequence>
<dbReference type="PROSITE" id="PS50048">
    <property type="entry name" value="ZN2_CY6_FUNGAL_2"/>
    <property type="match status" value="1"/>
</dbReference>
<dbReference type="GO" id="GO:0008270">
    <property type="term" value="F:zinc ion binding"/>
    <property type="evidence" value="ECO:0007669"/>
    <property type="project" value="InterPro"/>
</dbReference>
<dbReference type="Gene3D" id="4.10.240.10">
    <property type="entry name" value="Zn(2)-C6 fungal-type DNA-binding domain"/>
    <property type="match status" value="1"/>
</dbReference>
<dbReference type="SMART" id="SM00066">
    <property type="entry name" value="GAL4"/>
    <property type="match status" value="1"/>
</dbReference>
<dbReference type="SUPFAM" id="SSF57701">
    <property type="entry name" value="Zn2/Cys6 DNA-binding domain"/>
    <property type="match status" value="1"/>
</dbReference>
<comment type="subcellular location">
    <subcellularLocation>
        <location evidence="1">Nucleus</location>
    </subcellularLocation>
</comment>
<protein>
    <recommendedName>
        <fullName evidence="4">Zn(2)-C6 fungal-type domain-containing protein</fullName>
    </recommendedName>
</protein>
<evidence type="ECO:0000256" key="3">
    <source>
        <dbReference type="SAM" id="MobiDB-lite"/>
    </source>
</evidence>
<evidence type="ECO:0000313" key="6">
    <source>
        <dbReference type="Proteomes" id="UP000799757"/>
    </source>
</evidence>
<evidence type="ECO:0000259" key="4">
    <source>
        <dbReference type="PROSITE" id="PS50048"/>
    </source>
</evidence>
<dbReference type="InterPro" id="IPR036864">
    <property type="entry name" value="Zn2-C6_fun-type_DNA-bd_sf"/>
</dbReference>
<dbReference type="Proteomes" id="UP000799757">
    <property type="component" value="Unassembled WGS sequence"/>
</dbReference>
<dbReference type="OrthoDB" id="1919336at2759"/>
<keyword evidence="2" id="KW-0539">Nucleus</keyword>
<feature type="domain" description="Zn(2)-C6 fungal-type" evidence="4">
    <location>
        <begin position="15"/>
        <end position="45"/>
    </location>
</feature>
<dbReference type="InterPro" id="IPR001138">
    <property type="entry name" value="Zn2Cys6_DnaBD"/>
</dbReference>
<accession>A0A6A6XSI8</accession>
<dbReference type="PANTHER" id="PTHR37534">
    <property type="entry name" value="TRANSCRIPTIONAL ACTIVATOR PROTEIN UGA3"/>
    <property type="match status" value="1"/>
</dbReference>
<name>A0A6A6XSI8_9PLEO</name>
<dbReference type="EMBL" id="MU001765">
    <property type="protein sequence ID" value="KAF2799410.1"/>
    <property type="molecule type" value="Genomic_DNA"/>
</dbReference>
<proteinExistence type="predicted"/>
<dbReference type="PROSITE" id="PS00463">
    <property type="entry name" value="ZN2_CY6_FUNGAL_1"/>
    <property type="match status" value="1"/>
</dbReference>
<dbReference type="GO" id="GO:0005634">
    <property type="term" value="C:nucleus"/>
    <property type="evidence" value="ECO:0007669"/>
    <property type="project" value="UniProtKB-SubCell"/>
</dbReference>
<keyword evidence="6" id="KW-1185">Reference proteome</keyword>
<gene>
    <name evidence="5" type="ORF">K505DRAFT_265861</name>
</gene>
<evidence type="ECO:0000313" key="5">
    <source>
        <dbReference type="EMBL" id="KAF2799410.1"/>
    </source>
</evidence>
<feature type="compositionally biased region" description="Basic and acidic residues" evidence="3">
    <location>
        <begin position="393"/>
        <end position="405"/>
    </location>
</feature>
<dbReference type="GO" id="GO:0000981">
    <property type="term" value="F:DNA-binding transcription factor activity, RNA polymerase II-specific"/>
    <property type="evidence" value="ECO:0007669"/>
    <property type="project" value="InterPro"/>
</dbReference>
<dbReference type="AlphaFoldDB" id="A0A6A6XSI8"/>